<evidence type="ECO:0000256" key="6">
    <source>
        <dbReference type="ARBA" id="ARBA00023136"/>
    </source>
</evidence>
<dbReference type="NCBIfam" id="TIGR00801">
    <property type="entry name" value="ncs2"/>
    <property type="match status" value="1"/>
</dbReference>
<feature type="transmembrane region" description="Helical" evidence="8">
    <location>
        <begin position="526"/>
        <end position="545"/>
    </location>
</feature>
<feature type="compositionally biased region" description="Polar residues" evidence="7">
    <location>
        <begin position="40"/>
        <end position="56"/>
    </location>
</feature>
<dbReference type="GO" id="GO:0000324">
    <property type="term" value="C:fungal-type vacuole"/>
    <property type="evidence" value="ECO:0007669"/>
    <property type="project" value="TreeGrafter"/>
</dbReference>
<proteinExistence type="inferred from homology"/>
<dbReference type="Proteomes" id="UP000288859">
    <property type="component" value="Unassembled WGS sequence"/>
</dbReference>
<protein>
    <recommendedName>
        <fullName evidence="11">Purine permease</fullName>
    </recommendedName>
</protein>
<dbReference type="GO" id="GO:0042907">
    <property type="term" value="F:xanthine transmembrane transporter activity"/>
    <property type="evidence" value="ECO:0007669"/>
    <property type="project" value="TreeGrafter"/>
</dbReference>
<reference evidence="9 10" key="1">
    <citation type="submission" date="2017-03" db="EMBL/GenBank/DDBJ databases">
        <title>Genomes of endolithic fungi from Antarctica.</title>
        <authorList>
            <person name="Coleine C."/>
            <person name="Masonjones S."/>
            <person name="Stajich J.E."/>
        </authorList>
    </citation>
    <scope>NUCLEOTIDE SEQUENCE [LARGE SCALE GENOMIC DNA]</scope>
    <source>
        <strain evidence="9 10">CCFEE 6314</strain>
    </source>
</reference>
<evidence type="ECO:0000256" key="4">
    <source>
        <dbReference type="ARBA" id="ARBA00022692"/>
    </source>
</evidence>
<comment type="caution">
    <text evidence="9">The sequence shown here is derived from an EMBL/GenBank/DDBJ whole genome shotgun (WGS) entry which is preliminary data.</text>
</comment>
<accession>A0A438MVA8</accession>
<dbReference type="AlphaFoldDB" id="A0A438MVA8"/>
<dbReference type="InterPro" id="IPR006042">
    <property type="entry name" value="Xan_ur_permease"/>
</dbReference>
<comment type="similarity">
    <text evidence="2">Belongs to the nucleobase:cation symporter-2 (NCS2) (TC 2.A.40) family.</text>
</comment>
<dbReference type="PROSITE" id="PS01116">
    <property type="entry name" value="XANTH_URACIL_PERMASE"/>
    <property type="match status" value="1"/>
</dbReference>
<feature type="transmembrane region" description="Helical" evidence="8">
    <location>
        <begin position="116"/>
        <end position="141"/>
    </location>
</feature>
<evidence type="ECO:0000256" key="1">
    <source>
        <dbReference type="ARBA" id="ARBA00004141"/>
    </source>
</evidence>
<dbReference type="PANTHER" id="PTHR42810">
    <property type="entry name" value="PURINE PERMEASE C1399.01C-RELATED"/>
    <property type="match status" value="1"/>
</dbReference>
<feature type="transmembrane region" description="Helical" evidence="8">
    <location>
        <begin position="153"/>
        <end position="170"/>
    </location>
</feature>
<keyword evidence="5 8" id="KW-1133">Transmembrane helix</keyword>
<dbReference type="VEuPathDB" id="FungiDB:PV10_07785"/>
<dbReference type="InterPro" id="IPR006043">
    <property type="entry name" value="NCS2"/>
</dbReference>
<organism evidence="9 10">
    <name type="scientific">Exophiala mesophila</name>
    <name type="common">Black yeast-like fungus</name>
    <dbReference type="NCBI Taxonomy" id="212818"/>
    <lineage>
        <taxon>Eukaryota</taxon>
        <taxon>Fungi</taxon>
        <taxon>Dikarya</taxon>
        <taxon>Ascomycota</taxon>
        <taxon>Pezizomycotina</taxon>
        <taxon>Eurotiomycetes</taxon>
        <taxon>Chaetothyriomycetidae</taxon>
        <taxon>Chaetothyriales</taxon>
        <taxon>Herpotrichiellaceae</taxon>
        <taxon>Exophiala</taxon>
    </lineage>
</organism>
<feature type="transmembrane region" description="Helical" evidence="8">
    <location>
        <begin position="310"/>
        <end position="329"/>
    </location>
</feature>
<feature type="transmembrane region" description="Helical" evidence="8">
    <location>
        <begin position="262"/>
        <end position="280"/>
    </location>
</feature>
<feature type="transmembrane region" description="Helical" evidence="8">
    <location>
        <begin position="182"/>
        <end position="203"/>
    </location>
</feature>
<feature type="transmembrane region" description="Helical" evidence="8">
    <location>
        <begin position="494"/>
        <end position="514"/>
    </location>
</feature>
<dbReference type="PANTHER" id="PTHR42810:SF2">
    <property type="entry name" value="PURINE PERMEASE C1399.01C-RELATED"/>
    <property type="match status" value="1"/>
</dbReference>
<feature type="transmembrane region" description="Helical" evidence="8">
    <location>
        <begin position="372"/>
        <end position="396"/>
    </location>
</feature>
<feature type="transmembrane region" description="Helical" evidence="8">
    <location>
        <begin position="341"/>
        <end position="360"/>
    </location>
</feature>
<gene>
    <name evidence="9" type="ORF">B0A52_07812</name>
</gene>
<evidence type="ECO:0000256" key="2">
    <source>
        <dbReference type="ARBA" id="ARBA00008821"/>
    </source>
</evidence>
<feature type="transmembrane region" description="Helical" evidence="8">
    <location>
        <begin position="467"/>
        <end position="488"/>
    </location>
</feature>
<feature type="transmembrane region" description="Helical" evidence="8">
    <location>
        <begin position="229"/>
        <end position="250"/>
    </location>
</feature>
<evidence type="ECO:0000256" key="3">
    <source>
        <dbReference type="ARBA" id="ARBA00022448"/>
    </source>
</evidence>
<dbReference type="EMBL" id="NAJM01000045">
    <property type="protein sequence ID" value="RVX67689.1"/>
    <property type="molecule type" value="Genomic_DNA"/>
</dbReference>
<name>A0A438MVA8_EXOME</name>
<dbReference type="Pfam" id="PF00860">
    <property type="entry name" value="Xan_ur_permease"/>
    <property type="match status" value="1"/>
</dbReference>
<feature type="transmembrane region" description="Helical" evidence="8">
    <location>
        <begin position="565"/>
        <end position="587"/>
    </location>
</feature>
<evidence type="ECO:0000256" key="5">
    <source>
        <dbReference type="ARBA" id="ARBA00022989"/>
    </source>
</evidence>
<keyword evidence="3" id="KW-0813">Transport</keyword>
<evidence type="ECO:0000256" key="8">
    <source>
        <dbReference type="SAM" id="Phobius"/>
    </source>
</evidence>
<keyword evidence="6 8" id="KW-0472">Membrane</keyword>
<evidence type="ECO:0000313" key="9">
    <source>
        <dbReference type="EMBL" id="RVX67689.1"/>
    </source>
</evidence>
<dbReference type="OrthoDB" id="1641903at2759"/>
<feature type="region of interest" description="Disordered" evidence="7">
    <location>
        <begin position="24"/>
        <end position="56"/>
    </location>
</feature>
<keyword evidence="4 8" id="KW-0812">Transmembrane</keyword>
<evidence type="ECO:0000313" key="10">
    <source>
        <dbReference type="Proteomes" id="UP000288859"/>
    </source>
</evidence>
<comment type="subcellular location">
    <subcellularLocation>
        <location evidence="1">Membrane</location>
        <topology evidence="1">Multi-pass membrane protein</topology>
    </subcellularLocation>
</comment>
<dbReference type="GO" id="GO:0005886">
    <property type="term" value="C:plasma membrane"/>
    <property type="evidence" value="ECO:0007669"/>
    <property type="project" value="TreeGrafter"/>
</dbReference>
<evidence type="ECO:0000256" key="7">
    <source>
        <dbReference type="SAM" id="MobiDB-lite"/>
    </source>
</evidence>
<evidence type="ECO:0008006" key="11">
    <source>
        <dbReference type="Google" id="ProtNLM"/>
    </source>
</evidence>
<sequence>MAQTTLISSGHRAFDLGNVFESNSSSMDPAKMATEDSKMVSESLNTSTDETTNQGTAQKLTFRDRFSEFRTYIKSKDAWVGDYDYWYLVTPNIPPFNRKHKEKSVPFYGLHDRVPILLTIILGLQHALIMIGSVVSPPLAIASGAFHLQPQQISYLVSAAFITTGIATAIQVTRVHIKGTPFYIGTGLLSVVGPTFDIIPLAFSYTSMRYNNGTCPVAEDGTQLPCPDAWGAFLGTMLCTVFIQIGMSLVPPRLLNKVFPKMITGSLLLLVGVFLIGNGMQNWAGSYNCNGGEGFYALCPNVAAPKPLPWAHPRLIGLGFSVFVSIILVEQFGAPLMKSGSVLIGLAVGCAISGATGYWSRENIDSAPVVTFLWVHTFRLSVDGALVLPLLIMFICQGVSCMPDILATAEISGVDVEGTVFNSRIQGGILCDGLGSLISALGTAGPMVAQAGNNGVIVITGCASRRAGWAASCFLILMGFFAKFGAVFSAMPPSVLGGMQVFLYSTIVVAGIRILGMVQFNRRNRFILTISLGIGFIDIVTPTWFHQILDYSGPNVHLQGFEQGINLVVETPFIIAAVVGVFLNLVFPHDKSEMDKLLFGTDSDGVTTALPHAERRGE</sequence>